<dbReference type="EMBL" id="NZEX01000093">
    <property type="protein sequence ID" value="MAH63457.1"/>
    <property type="molecule type" value="Genomic_DNA"/>
</dbReference>
<feature type="domain" description="PPM-type phosphatase" evidence="1">
    <location>
        <begin position="44"/>
        <end position="267"/>
    </location>
</feature>
<name>A0A2D6YJS2_9DELT</name>
<dbReference type="AlphaFoldDB" id="A0A2D6YJS2"/>
<dbReference type="Proteomes" id="UP000226525">
    <property type="component" value="Unassembled WGS sequence"/>
</dbReference>
<evidence type="ECO:0000313" key="3">
    <source>
        <dbReference type="Proteomes" id="UP000226525"/>
    </source>
</evidence>
<proteinExistence type="predicted"/>
<organism evidence="2 3">
    <name type="scientific">SAR324 cluster bacterium</name>
    <dbReference type="NCBI Taxonomy" id="2024889"/>
    <lineage>
        <taxon>Bacteria</taxon>
        <taxon>Deltaproteobacteria</taxon>
        <taxon>SAR324 cluster</taxon>
    </lineage>
</organism>
<dbReference type="InterPro" id="IPR036457">
    <property type="entry name" value="PPM-type-like_dom_sf"/>
</dbReference>
<evidence type="ECO:0000259" key="1">
    <source>
        <dbReference type="Pfam" id="PF13672"/>
    </source>
</evidence>
<dbReference type="InterPro" id="IPR001932">
    <property type="entry name" value="PPM-type_phosphatase-like_dom"/>
</dbReference>
<sequence>MQISSFNRSKYRSFEAPGEDVILILTDLYALFDGATDPTKTMLDGITSGRFAAFTCAEAVSRLWATQKLARDEELLHQVNAQLEQVLLQKIAQGQLQAEGKPPSTTMALAWDIGDELLFFLLGDSGVRLNGKEEIILRKQIDHVSALARMTIFKLLREQDLDGDELEYQTRQVVYFGLDKALEQGVLKSIHYQNLLERIKLNFPASAEEGISFLKRGVVSQHRFANQEKLPLGYAALNGKSLAGEGMLCFSRPKSSIKSLELFTDGYFSLPDDVTVAGWEKEFAQIESIDPSKIDSCPAIKGSTSIEFSDDRSVLIVQYA</sequence>
<comment type="caution">
    <text evidence="2">The sequence shown here is derived from an EMBL/GenBank/DDBJ whole genome shotgun (WGS) entry which is preliminary data.</text>
</comment>
<reference evidence="3" key="1">
    <citation type="submission" date="2017-09" db="EMBL/GenBank/DDBJ databases">
        <title>The Reconstruction of 2,631 Draft Metagenome-Assembled Genomes from the Global Oceans.</title>
        <authorList>
            <person name="Tully B.J."/>
            <person name="Graham E.D."/>
            <person name="Heidelberg J.F."/>
        </authorList>
    </citation>
    <scope>NUCLEOTIDE SEQUENCE [LARGE SCALE GENOMIC DNA]</scope>
</reference>
<dbReference type="Gene3D" id="3.60.40.10">
    <property type="entry name" value="PPM-type phosphatase domain"/>
    <property type="match status" value="1"/>
</dbReference>
<dbReference type="SUPFAM" id="SSF81606">
    <property type="entry name" value="PP2C-like"/>
    <property type="match status" value="1"/>
</dbReference>
<protein>
    <recommendedName>
        <fullName evidence="1">PPM-type phosphatase domain-containing protein</fullName>
    </recommendedName>
</protein>
<dbReference type="Pfam" id="PF13672">
    <property type="entry name" value="PP2C_2"/>
    <property type="match status" value="1"/>
</dbReference>
<gene>
    <name evidence="2" type="ORF">CMN54_08450</name>
</gene>
<accession>A0A2D6YJS2</accession>
<evidence type="ECO:0000313" key="2">
    <source>
        <dbReference type="EMBL" id="MAH63457.1"/>
    </source>
</evidence>